<dbReference type="InterPro" id="IPR001279">
    <property type="entry name" value="Metallo-B-lactamas"/>
</dbReference>
<evidence type="ECO:0000259" key="1">
    <source>
        <dbReference type="SMART" id="SM00849"/>
    </source>
</evidence>
<dbReference type="AlphaFoldDB" id="A0A7T9DJM0"/>
<dbReference type="PANTHER" id="PTHR11203:SF49">
    <property type="entry name" value="BLL1145 PROTEIN"/>
    <property type="match status" value="1"/>
</dbReference>
<dbReference type="InterPro" id="IPR050698">
    <property type="entry name" value="MBL"/>
</dbReference>
<dbReference type="SMART" id="SM00849">
    <property type="entry name" value="Lactamase_B"/>
    <property type="match status" value="1"/>
</dbReference>
<dbReference type="EMBL" id="CP064981">
    <property type="protein sequence ID" value="QQR92471.1"/>
    <property type="molecule type" value="Genomic_DNA"/>
</dbReference>
<dbReference type="SUPFAM" id="SSF56281">
    <property type="entry name" value="Metallo-hydrolase/oxidoreductase"/>
    <property type="match status" value="1"/>
</dbReference>
<dbReference type="Pfam" id="PF07521">
    <property type="entry name" value="RMMBL"/>
    <property type="match status" value="1"/>
</dbReference>
<accession>A0A7T9DJM0</accession>
<dbReference type="InterPro" id="IPR036866">
    <property type="entry name" value="RibonucZ/Hydroxyglut_hydro"/>
</dbReference>
<evidence type="ECO:0000313" key="2">
    <source>
        <dbReference type="EMBL" id="QQR92471.1"/>
    </source>
</evidence>
<dbReference type="Proteomes" id="UP000596004">
    <property type="component" value="Chromosome"/>
</dbReference>
<name>A0A7T9DJM0_9ARCH</name>
<feature type="domain" description="Metallo-beta-lactamase" evidence="1">
    <location>
        <begin position="5"/>
        <end position="157"/>
    </location>
</feature>
<dbReference type="GO" id="GO:0004521">
    <property type="term" value="F:RNA endonuclease activity"/>
    <property type="evidence" value="ECO:0007669"/>
    <property type="project" value="TreeGrafter"/>
</dbReference>
<organism evidence="2">
    <name type="scientific">Candidatus Iainarchaeum sp</name>
    <dbReference type="NCBI Taxonomy" id="3101447"/>
    <lineage>
        <taxon>Archaea</taxon>
        <taxon>Candidatus Iainarchaeota</taxon>
        <taxon>Candidatus Iainarchaeia</taxon>
        <taxon>Candidatus Iainarchaeales</taxon>
        <taxon>Candidatus Iainarchaeaceae</taxon>
        <taxon>Candidatus Iainarchaeum</taxon>
    </lineage>
</organism>
<gene>
    <name evidence="2" type="ORF">IPJ89_04965</name>
</gene>
<sequence length="338" mass="38171">MHIYEDHGIVIQDQERILVDPHRKRVDADRIFVSHAHSDHVHIGAKNPSTYYMTPLTHGLVEKKIPKAAYAEKMHFNSHVHGKEHKISFVNSGHILGSAQIVVEGEKKVCVTTDMKLQDSIIMPGAEIVPCDVLVIESTFGKKEYKFPEREDVYAQVGKWLKHAQQQNFLPILQGYATGKAQELTKIVNEYSSAIPFVHKNIYEKNAIARAHGHHIGKFELIDHNLKDAEVLILPPNLCDYETLHAISVSAKKSVVTGIATGWPSPSNGHETHFQLSDHADYDQLMNYVGKAEPKQVFTDHGFARELAIAIQKEFKIPARPIEEAKQYVLAQYERVTP</sequence>
<reference evidence="2" key="1">
    <citation type="submission" date="2020-11" db="EMBL/GenBank/DDBJ databases">
        <title>Connecting structure to function with the recovery of over 1000 high-quality activated sludge metagenome-assembled genomes encoding full-length rRNA genes using long-read sequencing.</title>
        <authorList>
            <person name="Singleton C.M."/>
            <person name="Petriglieri F."/>
            <person name="Kristensen J.M."/>
            <person name="Kirkegaard R.H."/>
            <person name="Michaelsen T.Y."/>
            <person name="Andersen M.H."/>
            <person name="Karst S.M."/>
            <person name="Dueholm M.S."/>
            <person name="Nielsen P.H."/>
            <person name="Albertsen M."/>
        </authorList>
    </citation>
    <scope>NUCLEOTIDE SEQUENCE</scope>
    <source>
        <strain evidence="2">Fred_18-Q3-R57-64_BAT3C.431</strain>
    </source>
</reference>
<proteinExistence type="predicted"/>
<dbReference type="InterPro" id="IPR011108">
    <property type="entry name" value="RMMBL"/>
</dbReference>
<dbReference type="PANTHER" id="PTHR11203">
    <property type="entry name" value="CLEAVAGE AND POLYADENYLATION SPECIFICITY FACTOR FAMILY MEMBER"/>
    <property type="match status" value="1"/>
</dbReference>
<dbReference type="Gene3D" id="3.60.15.10">
    <property type="entry name" value="Ribonuclease Z/Hydroxyacylglutathione hydrolase-like"/>
    <property type="match status" value="1"/>
</dbReference>
<protein>
    <recommendedName>
        <fullName evidence="1">Metallo-beta-lactamase domain-containing protein</fullName>
    </recommendedName>
</protein>